<feature type="compositionally biased region" description="Basic and acidic residues" evidence="1">
    <location>
        <begin position="46"/>
        <end position="63"/>
    </location>
</feature>
<dbReference type="EMBL" id="JAEMHK010000005">
    <property type="protein sequence ID" value="MBJ6800139.1"/>
    <property type="molecule type" value="Genomic_DNA"/>
</dbReference>
<sequence>MSTMHEGLPLNSALWVLQAHWPGLEETVRASLVTQGVDGVEAGCPARREKTKDNRKGRRKEEE</sequence>
<evidence type="ECO:0000313" key="2">
    <source>
        <dbReference type="EMBL" id="MBJ6800139.1"/>
    </source>
</evidence>
<feature type="region of interest" description="Disordered" evidence="1">
    <location>
        <begin position="37"/>
        <end position="63"/>
    </location>
</feature>
<accession>A0ABS0YQC3</accession>
<keyword evidence="3" id="KW-1185">Reference proteome</keyword>
<comment type="caution">
    <text evidence="2">The sequence shown here is derived from an EMBL/GenBank/DDBJ whole genome shotgun (WGS) entry which is preliminary data.</text>
</comment>
<protein>
    <submittedName>
        <fullName evidence="2">Uncharacterized protein</fullName>
    </submittedName>
</protein>
<gene>
    <name evidence="2" type="ORF">JFN90_08300</name>
</gene>
<proteinExistence type="predicted"/>
<dbReference type="RefSeq" id="WP_199394652.1">
    <property type="nucleotide sequence ID" value="NZ_JAEMHK010000005.1"/>
</dbReference>
<dbReference type="Proteomes" id="UP000641025">
    <property type="component" value="Unassembled WGS sequence"/>
</dbReference>
<name>A0ABS0YQC3_9BACT</name>
<evidence type="ECO:0000256" key="1">
    <source>
        <dbReference type="SAM" id="MobiDB-lite"/>
    </source>
</evidence>
<organism evidence="2 3">
    <name type="scientific">Geomonas propionica</name>
    <dbReference type="NCBI Taxonomy" id="2798582"/>
    <lineage>
        <taxon>Bacteria</taxon>
        <taxon>Pseudomonadati</taxon>
        <taxon>Thermodesulfobacteriota</taxon>
        <taxon>Desulfuromonadia</taxon>
        <taxon>Geobacterales</taxon>
        <taxon>Geobacteraceae</taxon>
        <taxon>Geomonas</taxon>
    </lineage>
</organism>
<reference evidence="2 3" key="1">
    <citation type="submission" date="2020-12" db="EMBL/GenBank/DDBJ databases">
        <title>Geomonas sp. Red259, isolated from paddy soil.</title>
        <authorList>
            <person name="Xu Z."/>
            <person name="Zhang Z."/>
            <person name="Masuda Y."/>
            <person name="Itoh H."/>
            <person name="Senoo K."/>
        </authorList>
    </citation>
    <scope>NUCLEOTIDE SEQUENCE [LARGE SCALE GENOMIC DNA]</scope>
    <source>
        <strain evidence="2 3">Red259</strain>
    </source>
</reference>
<evidence type="ECO:0000313" key="3">
    <source>
        <dbReference type="Proteomes" id="UP000641025"/>
    </source>
</evidence>